<reference evidence="5" key="1">
    <citation type="submission" date="2023-07" db="EMBL/GenBank/DDBJ databases">
        <title>Bifidobacterium aquikefiriaerophilum sp. nov. and Bifidobacterium eccum sp. nov., isolated from water kefir.</title>
        <authorList>
            <person name="Breselge S."/>
            <person name="Bellassi P."/>
            <person name="Barcenilla C."/>
            <person name="Alvarez-Ordonez A."/>
            <person name="Morelli L."/>
            <person name="Cotter P.D."/>
        </authorList>
    </citation>
    <scope>NUCLEOTIDE SEQUENCE</scope>
    <source>
        <strain evidence="7">WK012_4_13</strain>
        <strain evidence="6">WK013_4_14</strain>
        <strain evidence="5">WK048_4_13</strain>
    </source>
</reference>
<protein>
    <submittedName>
        <fullName evidence="5">Cold-shock protein</fullName>
    </submittedName>
</protein>
<dbReference type="InterPro" id="IPR050181">
    <property type="entry name" value="Cold_shock_domain"/>
</dbReference>
<evidence type="ECO:0000313" key="5">
    <source>
        <dbReference type="EMBL" id="XDS47208.1"/>
    </source>
</evidence>
<comment type="subcellular location">
    <subcellularLocation>
        <location evidence="1 3">Cytoplasm</location>
    </subcellularLocation>
</comment>
<dbReference type="PRINTS" id="PR00050">
    <property type="entry name" value="COLDSHOCK"/>
</dbReference>
<dbReference type="RefSeq" id="WP_277011199.1">
    <property type="nucleotide sequence ID" value="NZ_CP129675.1"/>
</dbReference>
<dbReference type="PIRSF" id="PIRSF002599">
    <property type="entry name" value="Cold_shock_A"/>
    <property type="match status" value="1"/>
</dbReference>
<evidence type="ECO:0000259" key="4">
    <source>
        <dbReference type="PROSITE" id="PS51857"/>
    </source>
</evidence>
<gene>
    <name evidence="7" type="ORF">QN062_02975</name>
    <name evidence="6" type="ORF">QN216_06980</name>
    <name evidence="5" type="ORF">QN217_03470</name>
</gene>
<dbReference type="CDD" id="cd04458">
    <property type="entry name" value="CSP_CDS"/>
    <property type="match status" value="1"/>
</dbReference>
<accession>A0AB39UE10</accession>
<dbReference type="InterPro" id="IPR002059">
    <property type="entry name" value="CSP_DNA-bd"/>
</dbReference>
<dbReference type="SMART" id="SM00357">
    <property type="entry name" value="CSP"/>
    <property type="match status" value="1"/>
</dbReference>
<evidence type="ECO:0000256" key="2">
    <source>
        <dbReference type="ARBA" id="ARBA00022490"/>
    </source>
</evidence>
<dbReference type="InterPro" id="IPR012156">
    <property type="entry name" value="Cold_shock_CspA"/>
</dbReference>
<dbReference type="SUPFAM" id="SSF50249">
    <property type="entry name" value="Nucleic acid-binding proteins"/>
    <property type="match status" value="1"/>
</dbReference>
<keyword evidence="2" id="KW-0963">Cytoplasm</keyword>
<dbReference type="FunFam" id="2.40.50.140:FF:000006">
    <property type="entry name" value="Cold shock protein CspC"/>
    <property type="match status" value="1"/>
</dbReference>
<dbReference type="PANTHER" id="PTHR11544">
    <property type="entry name" value="COLD SHOCK DOMAIN CONTAINING PROTEINS"/>
    <property type="match status" value="1"/>
</dbReference>
<dbReference type="InterPro" id="IPR012340">
    <property type="entry name" value="NA-bd_OB-fold"/>
</dbReference>
<dbReference type="KEGG" id="bfk:QN062_02975"/>
<dbReference type="Gene3D" id="2.40.50.140">
    <property type="entry name" value="Nucleic acid-binding proteins"/>
    <property type="match status" value="1"/>
</dbReference>
<dbReference type="EMBL" id="CP129682">
    <property type="protein sequence ID" value="XDS48084.1"/>
    <property type="molecule type" value="Genomic_DNA"/>
</dbReference>
<dbReference type="AlphaFoldDB" id="A0AB39UE10"/>
<dbReference type="Pfam" id="PF00313">
    <property type="entry name" value="CSD"/>
    <property type="match status" value="1"/>
</dbReference>
<dbReference type="GO" id="GO:0003676">
    <property type="term" value="F:nucleic acid binding"/>
    <property type="evidence" value="ECO:0007669"/>
    <property type="project" value="InterPro"/>
</dbReference>
<feature type="domain" description="CSD" evidence="4">
    <location>
        <begin position="1"/>
        <end position="66"/>
    </location>
</feature>
<organism evidence="5">
    <name type="scientific">Bifidobacterium fermentum</name>
    <dbReference type="NCBI Taxonomy" id="3059035"/>
    <lineage>
        <taxon>Bacteria</taxon>
        <taxon>Bacillati</taxon>
        <taxon>Actinomycetota</taxon>
        <taxon>Actinomycetes</taxon>
        <taxon>Bifidobacteriales</taxon>
        <taxon>Bifidobacteriaceae</taxon>
        <taxon>Bifidobacterium</taxon>
    </lineage>
</organism>
<evidence type="ECO:0000256" key="1">
    <source>
        <dbReference type="ARBA" id="ARBA00004496"/>
    </source>
</evidence>
<dbReference type="EMBL" id="CP129683">
    <property type="protein sequence ID" value="XDS51161.1"/>
    <property type="molecule type" value="Genomic_DNA"/>
</dbReference>
<proteinExistence type="predicted"/>
<dbReference type="PROSITE" id="PS51857">
    <property type="entry name" value="CSD_2"/>
    <property type="match status" value="1"/>
</dbReference>
<sequence length="67" mass="7206">MAQGTVKFFSAGKGYGFINPSDGGEDVFVHYSAIESDGFKSLDEGDKVEYEVEQGPKGLQATKVTKI</sequence>
<name>A0AB39UE10_9BIFI</name>
<dbReference type="InterPro" id="IPR019844">
    <property type="entry name" value="CSD_CS"/>
</dbReference>
<evidence type="ECO:0000313" key="6">
    <source>
        <dbReference type="EMBL" id="XDS48084.1"/>
    </source>
</evidence>
<dbReference type="InterPro" id="IPR011129">
    <property type="entry name" value="CSD"/>
</dbReference>
<dbReference type="EMBL" id="CP129675">
    <property type="protein sequence ID" value="XDS47208.1"/>
    <property type="molecule type" value="Genomic_DNA"/>
</dbReference>
<evidence type="ECO:0000256" key="3">
    <source>
        <dbReference type="RuleBase" id="RU000408"/>
    </source>
</evidence>
<dbReference type="GO" id="GO:0005737">
    <property type="term" value="C:cytoplasm"/>
    <property type="evidence" value="ECO:0007669"/>
    <property type="project" value="UniProtKB-SubCell"/>
</dbReference>
<evidence type="ECO:0000313" key="7">
    <source>
        <dbReference type="EMBL" id="XDS51161.1"/>
    </source>
</evidence>
<dbReference type="PROSITE" id="PS00352">
    <property type="entry name" value="CSD_1"/>
    <property type="match status" value="1"/>
</dbReference>